<evidence type="ECO:0000313" key="1">
    <source>
        <dbReference type="Proteomes" id="UP000694925"/>
    </source>
</evidence>
<dbReference type="RefSeq" id="XP_017878854.1">
    <property type="nucleotide sequence ID" value="XM_018023365.1"/>
</dbReference>
<keyword evidence="1" id="KW-1185">Reference proteome</keyword>
<accession>A0AAJ7IWV2</accession>
<sequence>MAINEDNSLLEPSGQLPSADNIKQLYGDLWGTPGPSSSHCFYNAPTHSLRDTFPPVSEDEPATIDDIEIAKRRLRKENIQQWSNLGSQGQGVSDYAQDKIGNCWLRNQNLLKASRFIDAIRLRTNTFGTKVVLARASKSTDITCRRCHAQPEILGHILGLSNKLSISNEVMVEPTLKVSGSLYKPDLIVNNGERTLVVDVTIRYENRDYLKQASEEKTNKYNACLQHLLKNNRHKEGKILPIVVGSRGTLPPATKQHLKDLGFKDRDMHISYGAA</sequence>
<proteinExistence type="predicted"/>
<organism evidence="1 2">
    <name type="scientific">Ceratina calcarata</name>
    <dbReference type="NCBI Taxonomy" id="156304"/>
    <lineage>
        <taxon>Eukaryota</taxon>
        <taxon>Metazoa</taxon>
        <taxon>Ecdysozoa</taxon>
        <taxon>Arthropoda</taxon>
        <taxon>Hexapoda</taxon>
        <taxon>Insecta</taxon>
        <taxon>Pterygota</taxon>
        <taxon>Neoptera</taxon>
        <taxon>Endopterygota</taxon>
        <taxon>Hymenoptera</taxon>
        <taxon>Apocrita</taxon>
        <taxon>Aculeata</taxon>
        <taxon>Apoidea</taxon>
        <taxon>Anthophila</taxon>
        <taxon>Apidae</taxon>
        <taxon>Ceratina</taxon>
        <taxon>Zadontomerus</taxon>
    </lineage>
</organism>
<dbReference type="Proteomes" id="UP000694925">
    <property type="component" value="Unplaced"/>
</dbReference>
<reference evidence="2" key="1">
    <citation type="submission" date="2025-08" db="UniProtKB">
        <authorList>
            <consortium name="RefSeq"/>
        </authorList>
    </citation>
    <scope>IDENTIFICATION</scope>
    <source>
        <tissue evidence="2">Whole body</tissue>
    </source>
</reference>
<dbReference type="AlphaFoldDB" id="A0AAJ7IWV2"/>
<protein>
    <submittedName>
        <fullName evidence="2">Uncharacterized protein LOC108624220</fullName>
    </submittedName>
</protein>
<dbReference type="GeneID" id="108624220"/>
<gene>
    <name evidence="2" type="primary">LOC108624220</name>
</gene>
<evidence type="ECO:0000313" key="2">
    <source>
        <dbReference type="RefSeq" id="XP_017878854.1"/>
    </source>
</evidence>
<dbReference type="KEGG" id="ccal:108624220"/>
<name>A0AAJ7IWV2_9HYME</name>